<dbReference type="AlphaFoldDB" id="A0AA40FBX8"/>
<dbReference type="GO" id="GO:0051301">
    <property type="term" value="P:cell division"/>
    <property type="evidence" value="ECO:0007669"/>
    <property type="project" value="UniProtKB-KW"/>
</dbReference>
<evidence type="ECO:0000256" key="1">
    <source>
        <dbReference type="ARBA" id="ARBA00004123"/>
    </source>
</evidence>
<keyword evidence="4" id="KW-0498">Mitosis</keyword>
<organism evidence="9 10">
    <name type="scientific">Schizothecium vesticola</name>
    <dbReference type="NCBI Taxonomy" id="314040"/>
    <lineage>
        <taxon>Eukaryota</taxon>
        <taxon>Fungi</taxon>
        <taxon>Dikarya</taxon>
        <taxon>Ascomycota</taxon>
        <taxon>Pezizomycotina</taxon>
        <taxon>Sordariomycetes</taxon>
        <taxon>Sordariomycetidae</taxon>
        <taxon>Sordariales</taxon>
        <taxon>Schizotheciaceae</taxon>
        <taxon>Schizothecium</taxon>
    </lineage>
</organism>
<name>A0AA40FBX8_9PEZI</name>
<keyword evidence="7" id="KW-0131">Cell cycle</keyword>
<dbReference type="PANTHER" id="PTHR21394">
    <property type="entry name" value="MAU2 CHROMATID COHESION FACTOR HOMOLOG"/>
    <property type="match status" value="1"/>
</dbReference>
<evidence type="ECO:0000256" key="2">
    <source>
        <dbReference type="ARBA" id="ARBA00008585"/>
    </source>
</evidence>
<gene>
    <name evidence="9" type="ORF">B0T18DRAFT_339702</name>
</gene>
<keyword evidence="10" id="KW-1185">Reference proteome</keyword>
<accession>A0AA40FBX8</accession>
<proteinExistence type="inferred from homology"/>
<feature type="region of interest" description="Disordered" evidence="8">
    <location>
        <begin position="1"/>
        <end position="93"/>
    </location>
</feature>
<feature type="compositionally biased region" description="Low complexity" evidence="8">
    <location>
        <begin position="107"/>
        <end position="117"/>
    </location>
</feature>
<comment type="subcellular location">
    <subcellularLocation>
        <location evidence="1">Nucleus</location>
    </subcellularLocation>
</comment>
<feature type="compositionally biased region" description="Low complexity" evidence="8">
    <location>
        <begin position="79"/>
        <end position="92"/>
    </location>
</feature>
<evidence type="ECO:0000313" key="9">
    <source>
        <dbReference type="EMBL" id="KAK0754954.1"/>
    </source>
</evidence>
<feature type="compositionally biased region" description="Low complexity" evidence="8">
    <location>
        <begin position="203"/>
        <end position="212"/>
    </location>
</feature>
<dbReference type="Pfam" id="PF10345">
    <property type="entry name" value="Cohesin_load"/>
    <property type="match status" value="1"/>
</dbReference>
<keyword evidence="6" id="KW-0539">Nucleus</keyword>
<evidence type="ECO:0000256" key="3">
    <source>
        <dbReference type="ARBA" id="ARBA00022618"/>
    </source>
</evidence>
<protein>
    <submittedName>
        <fullName evidence="9">Cohesin loading factor-domain-containing protein</fullName>
    </submittedName>
</protein>
<sequence length="849" mass="94735">MSYRGAMPSGPVYDGQGQQHPQHHTQGQHPQLHAQGQYPQQQQNHQHRPQPSHPSLAPNLYPNGNPQYHQVQYSQSGYPQQQPQQQQQQQQPFYHSAAPQFNNYDGAYQRQPAAPQAAPVQFVDPSFLQRSAPLAQPSYVAPAPPPPSQPLPQTARTMNSQQPQPPRQTFQTPSTKNSPALSERQLGPPAGHSRPTSKDARRVSSASSVAKSPTMAHASTHAEKLPLLLSVAEDCLAHASAGAHRIARTMTEEEVAEHHKLVATGLGCLEVAMKSNKLWPRLEARLCLRYASVLIEETTNLMEAETALTRGISVCEKHRFTDLKYSSQFLLMKTLFQRNQKAAFKSIDTHIADCTTYKHIHWIYAFRFLKASFYLKCGTPSDHHALENLRKIAGIAQQRNDNAIFVMAMLLEGLAHLSSMRDEWVTRVQTCIAQASKLQFDDAVHLPQMDVLLLLLDLACSLHQQSHHMSSEKLTTLTTKLDNLRYSPEWGTKSNEILLPISRMPNAQPTISNDTRAVLRPGPDNGTLDYLVLTTLQKQEAYSLAYVFHGIVVLHKASTPGRSSDIWSEAVRLLDDSRSVQLFQSLPEAVEQDDWVKELICYSHVLVGLQAATLSDWARVKKCVQLIREINPPPGFLDIMVSYLTGVLKQGTGNRVEALEIWKSPMFALDWSREHRPGITHIERELSILAALNRLWIINDAASRDEAEMSEILEQLQPLCEDNPNMEIKTAYNVVQATISFGPLSMQNVKRHISHALNGSKVTNNTQSLSMALNIMRCRLFDNVVGDQAVKSARAGVAQAKKSGSLIWMSVADGMLASSLQMCGQVQEARQAYELGTQLANEAFKRTQI</sequence>
<comment type="similarity">
    <text evidence="2">Belongs to the SCC4/mau-2 family.</text>
</comment>
<dbReference type="GO" id="GO:0005634">
    <property type="term" value="C:nucleus"/>
    <property type="evidence" value="ECO:0007669"/>
    <property type="project" value="UniProtKB-SubCell"/>
</dbReference>
<evidence type="ECO:0000256" key="5">
    <source>
        <dbReference type="ARBA" id="ARBA00022829"/>
    </source>
</evidence>
<dbReference type="InterPro" id="IPR019440">
    <property type="entry name" value="MAU2"/>
</dbReference>
<dbReference type="EMBL" id="JAUKUD010000001">
    <property type="protein sequence ID" value="KAK0754954.1"/>
    <property type="molecule type" value="Genomic_DNA"/>
</dbReference>
<feature type="region of interest" description="Disordered" evidence="8">
    <location>
        <begin position="98"/>
        <end position="117"/>
    </location>
</feature>
<feature type="compositionally biased region" description="Polar residues" evidence="8">
    <location>
        <begin position="62"/>
        <end position="78"/>
    </location>
</feature>
<feature type="compositionally biased region" description="Low complexity" evidence="8">
    <location>
        <begin position="15"/>
        <end position="44"/>
    </location>
</feature>
<reference evidence="9" key="1">
    <citation type="submission" date="2023-06" db="EMBL/GenBank/DDBJ databases">
        <title>Genome-scale phylogeny and comparative genomics of the fungal order Sordariales.</title>
        <authorList>
            <consortium name="Lawrence Berkeley National Laboratory"/>
            <person name="Hensen N."/>
            <person name="Bonometti L."/>
            <person name="Westerberg I."/>
            <person name="Brannstrom I.O."/>
            <person name="Guillou S."/>
            <person name="Cros-Aarteil S."/>
            <person name="Calhoun S."/>
            <person name="Haridas S."/>
            <person name="Kuo A."/>
            <person name="Mondo S."/>
            <person name="Pangilinan J."/>
            <person name="Riley R."/>
            <person name="LaButti K."/>
            <person name="Andreopoulos B."/>
            <person name="Lipzen A."/>
            <person name="Chen C."/>
            <person name="Yanf M."/>
            <person name="Daum C."/>
            <person name="Ng V."/>
            <person name="Clum A."/>
            <person name="Steindorff A."/>
            <person name="Ohm R."/>
            <person name="Martin F."/>
            <person name="Silar P."/>
            <person name="Natvig D."/>
            <person name="Lalanne C."/>
            <person name="Gautier V."/>
            <person name="Ament-velasquez S.L."/>
            <person name="Kruys A."/>
            <person name="Hutchinson M.I."/>
            <person name="Powell A.J."/>
            <person name="Barry K."/>
            <person name="Miller A.N."/>
            <person name="Grigoriev I.V."/>
            <person name="Debuchy R."/>
            <person name="Gladieux P."/>
            <person name="Thoren M.H."/>
            <person name="Johannesson H."/>
        </authorList>
    </citation>
    <scope>NUCLEOTIDE SEQUENCE</scope>
    <source>
        <strain evidence="9">SMH3187-1</strain>
    </source>
</reference>
<keyword evidence="5" id="KW-0159">Chromosome partition</keyword>
<dbReference type="GO" id="GO:0007059">
    <property type="term" value="P:chromosome segregation"/>
    <property type="evidence" value="ECO:0007669"/>
    <property type="project" value="UniProtKB-KW"/>
</dbReference>
<evidence type="ECO:0000313" key="10">
    <source>
        <dbReference type="Proteomes" id="UP001172155"/>
    </source>
</evidence>
<dbReference type="Proteomes" id="UP001172155">
    <property type="component" value="Unassembled WGS sequence"/>
</dbReference>
<evidence type="ECO:0000256" key="7">
    <source>
        <dbReference type="ARBA" id="ARBA00023306"/>
    </source>
</evidence>
<evidence type="ECO:0000256" key="8">
    <source>
        <dbReference type="SAM" id="MobiDB-lite"/>
    </source>
</evidence>
<evidence type="ECO:0000256" key="4">
    <source>
        <dbReference type="ARBA" id="ARBA00022776"/>
    </source>
</evidence>
<keyword evidence="3" id="KW-0132">Cell division</keyword>
<feature type="region of interest" description="Disordered" evidence="8">
    <location>
        <begin position="137"/>
        <end position="218"/>
    </location>
</feature>
<dbReference type="GO" id="GO:0007064">
    <property type="term" value="P:mitotic sister chromatid cohesion"/>
    <property type="evidence" value="ECO:0007669"/>
    <property type="project" value="InterPro"/>
</dbReference>
<evidence type="ECO:0000256" key="6">
    <source>
        <dbReference type="ARBA" id="ARBA00023242"/>
    </source>
</evidence>
<comment type="caution">
    <text evidence="9">The sequence shown here is derived from an EMBL/GenBank/DDBJ whole genome shotgun (WGS) entry which is preliminary data.</text>
</comment>